<dbReference type="GO" id="GO:0003700">
    <property type="term" value="F:DNA-binding transcription factor activity"/>
    <property type="evidence" value="ECO:0007669"/>
    <property type="project" value="InterPro"/>
</dbReference>
<reference evidence="4 5" key="1">
    <citation type="submission" date="2019-02" db="EMBL/GenBank/DDBJ databases">
        <title>Hansschlegelia quercus sp. nov., a novel methylotrophic bacterium from buds of oak (Quercus robur L.).</title>
        <authorList>
            <person name="Agafonova N.V."/>
            <person name="Kaparullina E.N."/>
            <person name="Grouzdev D.S."/>
            <person name="Doronina N.V."/>
        </authorList>
    </citation>
    <scope>NUCLEOTIDE SEQUENCE [LARGE SCALE GENOMIC DNA]</scope>
    <source>
        <strain evidence="4 5">Dub</strain>
    </source>
</reference>
<dbReference type="EMBL" id="SIUB01000002">
    <property type="protein sequence ID" value="TBN54402.1"/>
    <property type="molecule type" value="Genomic_DNA"/>
</dbReference>
<name>A0A4Q9GJS7_9HYPH</name>
<dbReference type="Pfam" id="PF13411">
    <property type="entry name" value="MerR_1"/>
    <property type="match status" value="1"/>
</dbReference>
<dbReference type="Gene3D" id="1.10.1660.10">
    <property type="match status" value="1"/>
</dbReference>
<dbReference type="SUPFAM" id="SSF46955">
    <property type="entry name" value="Putative DNA-binding domain"/>
    <property type="match status" value="1"/>
</dbReference>
<dbReference type="Proteomes" id="UP000291613">
    <property type="component" value="Unassembled WGS sequence"/>
</dbReference>
<feature type="compositionally biased region" description="Basic and acidic residues" evidence="2">
    <location>
        <begin position="147"/>
        <end position="158"/>
    </location>
</feature>
<sequence>MSDEDGDLEREGKGPDAFRTISEVAEDLGLPQHVLRFWETRFPQIKPIKRGGGRRYYRPNDVELLRGVKQLLYGEGYTIRGVQRILREQGGRKAAAAAGLTAAAERALAAEPSIERPQEPRMRGLMDDSVGPDFWAPAGRGMPQEPETPRRAETPPEDLRDDRVIATPAPVVHAGLSDAQRAGLIGALDDLLECRRLLAGRN</sequence>
<dbReference type="InterPro" id="IPR047057">
    <property type="entry name" value="MerR_fam"/>
</dbReference>
<evidence type="ECO:0000256" key="1">
    <source>
        <dbReference type="ARBA" id="ARBA00023125"/>
    </source>
</evidence>
<protein>
    <submittedName>
        <fullName evidence="4">MerR family transcriptional regulator</fullName>
    </submittedName>
</protein>
<evidence type="ECO:0000313" key="4">
    <source>
        <dbReference type="EMBL" id="TBN54402.1"/>
    </source>
</evidence>
<dbReference type="InterPro" id="IPR009061">
    <property type="entry name" value="DNA-bd_dom_put_sf"/>
</dbReference>
<dbReference type="PANTHER" id="PTHR30204:SF15">
    <property type="entry name" value="BLL5018 PROTEIN"/>
    <property type="match status" value="1"/>
</dbReference>
<gene>
    <name evidence="4" type="ORF">EYR15_06090</name>
</gene>
<feature type="region of interest" description="Disordered" evidence="2">
    <location>
        <begin position="135"/>
        <end position="158"/>
    </location>
</feature>
<dbReference type="SMART" id="SM00422">
    <property type="entry name" value="HTH_MERR"/>
    <property type="match status" value="1"/>
</dbReference>
<dbReference type="PANTHER" id="PTHR30204">
    <property type="entry name" value="REDOX-CYCLING DRUG-SENSING TRANSCRIPTIONAL ACTIVATOR SOXR"/>
    <property type="match status" value="1"/>
</dbReference>
<dbReference type="InterPro" id="IPR000551">
    <property type="entry name" value="MerR-type_HTH_dom"/>
</dbReference>
<evidence type="ECO:0000259" key="3">
    <source>
        <dbReference type="PROSITE" id="PS50937"/>
    </source>
</evidence>
<evidence type="ECO:0000256" key="2">
    <source>
        <dbReference type="SAM" id="MobiDB-lite"/>
    </source>
</evidence>
<dbReference type="AlphaFoldDB" id="A0A4Q9GJS7"/>
<comment type="caution">
    <text evidence="4">The sequence shown here is derived from an EMBL/GenBank/DDBJ whole genome shotgun (WGS) entry which is preliminary data.</text>
</comment>
<dbReference type="OrthoDB" id="9810140at2"/>
<feature type="domain" description="HTH merR-type" evidence="3">
    <location>
        <begin position="20"/>
        <end position="88"/>
    </location>
</feature>
<keyword evidence="1" id="KW-0238">DNA-binding</keyword>
<evidence type="ECO:0000313" key="5">
    <source>
        <dbReference type="Proteomes" id="UP000291613"/>
    </source>
</evidence>
<keyword evidence="5" id="KW-1185">Reference proteome</keyword>
<dbReference type="GO" id="GO:0003677">
    <property type="term" value="F:DNA binding"/>
    <property type="evidence" value="ECO:0007669"/>
    <property type="project" value="UniProtKB-KW"/>
</dbReference>
<accession>A0A4Q9GJS7</accession>
<dbReference type="RefSeq" id="WP_131002089.1">
    <property type="nucleotide sequence ID" value="NZ_JBHSZR010000005.1"/>
</dbReference>
<dbReference type="CDD" id="cd04765">
    <property type="entry name" value="HTH_MlrA-like_sg2"/>
    <property type="match status" value="1"/>
</dbReference>
<organism evidence="4 5">
    <name type="scientific">Hansschlegelia quercus</name>
    <dbReference type="NCBI Taxonomy" id="2528245"/>
    <lineage>
        <taxon>Bacteria</taxon>
        <taxon>Pseudomonadati</taxon>
        <taxon>Pseudomonadota</taxon>
        <taxon>Alphaproteobacteria</taxon>
        <taxon>Hyphomicrobiales</taxon>
        <taxon>Methylopilaceae</taxon>
        <taxon>Hansschlegelia</taxon>
    </lineage>
</organism>
<dbReference type="PROSITE" id="PS50937">
    <property type="entry name" value="HTH_MERR_2"/>
    <property type="match status" value="1"/>
</dbReference>
<proteinExistence type="predicted"/>